<evidence type="ECO:0000256" key="11">
    <source>
        <dbReference type="SAM" id="Phobius"/>
    </source>
</evidence>
<keyword evidence="7 9" id="KW-0408">Iron</keyword>
<dbReference type="EMBL" id="KV428099">
    <property type="protein sequence ID" value="KZT36775.1"/>
    <property type="molecule type" value="Genomic_DNA"/>
</dbReference>
<dbReference type="CDD" id="cd11065">
    <property type="entry name" value="CYP64-like"/>
    <property type="match status" value="1"/>
</dbReference>
<evidence type="ECO:0000256" key="9">
    <source>
        <dbReference type="PIRSR" id="PIRSR602401-1"/>
    </source>
</evidence>
<evidence type="ECO:0000256" key="8">
    <source>
        <dbReference type="ARBA" id="ARBA00023033"/>
    </source>
</evidence>
<keyword evidence="4 9" id="KW-0349">Heme</keyword>
<organism evidence="12 13">
    <name type="scientific">Sistotremastrum suecicum HHB10207 ss-3</name>
    <dbReference type="NCBI Taxonomy" id="1314776"/>
    <lineage>
        <taxon>Eukaryota</taxon>
        <taxon>Fungi</taxon>
        <taxon>Dikarya</taxon>
        <taxon>Basidiomycota</taxon>
        <taxon>Agaricomycotina</taxon>
        <taxon>Agaricomycetes</taxon>
        <taxon>Sistotremastrales</taxon>
        <taxon>Sistotremastraceae</taxon>
        <taxon>Sistotremastrum</taxon>
    </lineage>
</organism>
<dbReference type="InterPro" id="IPR002401">
    <property type="entry name" value="Cyt_P450_E_grp-I"/>
</dbReference>
<dbReference type="AlphaFoldDB" id="A0A166BV00"/>
<keyword evidence="11" id="KW-1133">Transmembrane helix</keyword>
<comment type="pathway">
    <text evidence="2">Secondary metabolite biosynthesis.</text>
</comment>
<gene>
    <name evidence="12" type="ORF">SISSUDRAFT_1023772</name>
</gene>
<accession>A0A166BV00</accession>
<evidence type="ECO:0000256" key="2">
    <source>
        <dbReference type="ARBA" id="ARBA00005179"/>
    </source>
</evidence>
<comment type="cofactor">
    <cofactor evidence="1 9">
        <name>heme</name>
        <dbReference type="ChEBI" id="CHEBI:30413"/>
    </cofactor>
</comment>
<dbReference type="Pfam" id="PF00067">
    <property type="entry name" value="p450"/>
    <property type="match status" value="1"/>
</dbReference>
<dbReference type="PRINTS" id="PR00463">
    <property type="entry name" value="EP450I"/>
</dbReference>
<reference evidence="12 13" key="1">
    <citation type="journal article" date="2016" name="Mol. Biol. Evol.">
        <title>Comparative Genomics of Early-Diverging Mushroom-Forming Fungi Provides Insights into the Origins of Lignocellulose Decay Capabilities.</title>
        <authorList>
            <person name="Nagy L.G."/>
            <person name="Riley R."/>
            <person name="Tritt A."/>
            <person name="Adam C."/>
            <person name="Daum C."/>
            <person name="Floudas D."/>
            <person name="Sun H."/>
            <person name="Yadav J.S."/>
            <person name="Pangilinan J."/>
            <person name="Larsson K.H."/>
            <person name="Matsuura K."/>
            <person name="Barry K."/>
            <person name="Labutti K."/>
            <person name="Kuo R."/>
            <person name="Ohm R.A."/>
            <person name="Bhattacharya S.S."/>
            <person name="Shirouzu T."/>
            <person name="Yoshinaga Y."/>
            <person name="Martin F.M."/>
            <person name="Grigoriev I.V."/>
            <person name="Hibbett D.S."/>
        </authorList>
    </citation>
    <scope>NUCLEOTIDE SEQUENCE [LARGE SCALE GENOMIC DNA]</scope>
    <source>
        <strain evidence="12 13">HHB10207 ss-3</strain>
    </source>
</reference>
<dbReference type="STRING" id="1314776.A0A166BV00"/>
<dbReference type="GO" id="GO:0005506">
    <property type="term" value="F:iron ion binding"/>
    <property type="evidence" value="ECO:0007669"/>
    <property type="project" value="InterPro"/>
</dbReference>
<dbReference type="GO" id="GO:0016705">
    <property type="term" value="F:oxidoreductase activity, acting on paired donors, with incorporation or reduction of molecular oxygen"/>
    <property type="evidence" value="ECO:0007669"/>
    <property type="project" value="InterPro"/>
</dbReference>
<dbReference type="OrthoDB" id="2789670at2759"/>
<keyword evidence="6 10" id="KW-0560">Oxidoreductase</keyword>
<keyword evidence="5 9" id="KW-0479">Metal-binding</keyword>
<dbReference type="SUPFAM" id="SSF48264">
    <property type="entry name" value="Cytochrome P450"/>
    <property type="match status" value="1"/>
</dbReference>
<evidence type="ECO:0000256" key="10">
    <source>
        <dbReference type="RuleBase" id="RU000461"/>
    </source>
</evidence>
<dbReference type="PRINTS" id="PR00385">
    <property type="entry name" value="P450"/>
</dbReference>
<sequence>MVQHYSFSGLAATIAIGAIASFIVWRKLTGPGGISGSAQSPLPRGPRGIPLIGNALDMVTRTPWLKFTEWAALYGCDVVYFSALGKNMILLNTYKAATDLLDVQGTIYSERPKFALAADYGGWGWLLPTLPYSGSRHFQTQRRFLNQHLNATAVNTYHELILRNVKILASNLLRHPDGFQKYNRMYAGANILDITYGHKVTAPDDPWIKQADDAFRTLEAFGLPGTHPIDIFPWLGKLPFWVWGRSFSKTMATMREAASVISQGPYESVKKQYIVGEAPRSMCASLIEANIDEDGRVNQEPDIISATAIVYIGGADTTVAVLDIFFLAMLLNPEVQKMAQQSLDAVLKGSRLPTFDDRNSLPYITAITKETLRWYPIFPAGVPHFSLQEGEYAGARIPASSMMIVNVWNITRSCDHPEEFLPDRFLENSEAKSVDNIVNPEDYIFGFGRRLCPGRNLALTSLWISMATVLALFDISPIEDADGHPTTPQVEFSNGVISCPKPFKCKFTPRSLQHEMLLRD</sequence>
<keyword evidence="13" id="KW-1185">Reference proteome</keyword>
<evidence type="ECO:0000313" key="12">
    <source>
        <dbReference type="EMBL" id="KZT36775.1"/>
    </source>
</evidence>
<dbReference type="PANTHER" id="PTHR46300">
    <property type="entry name" value="P450, PUTATIVE (EUROFUNG)-RELATED-RELATED"/>
    <property type="match status" value="1"/>
</dbReference>
<keyword evidence="11" id="KW-0472">Membrane</keyword>
<evidence type="ECO:0000256" key="7">
    <source>
        <dbReference type="ARBA" id="ARBA00023004"/>
    </source>
</evidence>
<evidence type="ECO:0000256" key="4">
    <source>
        <dbReference type="ARBA" id="ARBA00022617"/>
    </source>
</evidence>
<dbReference type="PROSITE" id="PS00086">
    <property type="entry name" value="CYTOCHROME_P450"/>
    <property type="match status" value="1"/>
</dbReference>
<comment type="similarity">
    <text evidence="3 10">Belongs to the cytochrome P450 family.</text>
</comment>
<protein>
    <submittedName>
        <fullName evidence="12">Cytochrome P450</fullName>
    </submittedName>
</protein>
<dbReference type="GO" id="GO:0020037">
    <property type="term" value="F:heme binding"/>
    <property type="evidence" value="ECO:0007669"/>
    <property type="project" value="InterPro"/>
</dbReference>
<dbReference type="GO" id="GO:0004497">
    <property type="term" value="F:monooxygenase activity"/>
    <property type="evidence" value="ECO:0007669"/>
    <property type="project" value="UniProtKB-KW"/>
</dbReference>
<evidence type="ECO:0000313" key="13">
    <source>
        <dbReference type="Proteomes" id="UP000076798"/>
    </source>
</evidence>
<dbReference type="InterPro" id="IPR017972">
    <property type="entry name" value="Cyt_P450_CS"/>
</dbReference>
<name>A0A166BV00_9AGAM</name>
<feature type="binding site" description="axial binding residue" evidence="9">
    <location>
        <position position="452"/>
    </location>
    <ligand>
        <name>heme</name>
        <dbReference type="ChEBI" id="CHEBI:30413"/>
    </ligand>
    <ligandPart>
        <name>Fe</name>
        <dbReference type="ChEBI" id="CHEBI:18248"/>
    </ligandPart>
</feature>
<proteinExistence type="inferred from homology"/>
<dbReference type="InterPro" id="IPR050364">
    <property type="entry name" value="Cytochrome_P450_fung"/>
</dbReference>
<dbReference type="InterPro" id="IPR036396">
    <property type="entry name" value="Cyt_P450_sf"/>
</dbReference>
<dbReference type="Proteomes" id="UP000076798">
    <property type="component" value="Unassembled WGS sequence"/>
</dbReference>
<feature type="transmembrane region" description="Helical" evidence="11">
    <location>
        <begin position="7"/>
        <end position="25"/>
    </location>
</feature>
<keyword evidence="8 10" id="KW-0503">Monooxygenase</keyword>
<dbReference type="Gene3D" id="1.10.630.10">
    <property type="entry name" value="Cytochrome P450"/>
    <property type="match status" value="1"/>
</dbReference>
<evidence type="ECO:0000256" key="3">
    <source>
        <dbReference type="ARBA" id="ARBA00010617"/>
    </source>
</evidence>
<dbReference type="PANTHER" id="PTHR46300:SF7">
    <property type="entry name" value="P450, PUTATIVE (EUROFUNG)-RELATED"/>
    <property type="match status" value="1"/>
</dbReference>
<evidence type="ECO:0000256" key="1">
    <source>
        <dbReference type="ARBA" id="ARBA00001971"/>
    </source>
</evidence>
<evidence type="ECO:0000256" key="6">
    <source>
        <dbReference type="ARBA" id="ARBA00023002"/>
    </source>
</evidence>
<dbReference type="InterPro" id="IPR001128">
    <property type="entry name" value="Cyt_P450"/>
</dbReference>
<keyword evidence="11" id="KW-0812">Transmembrane</keyword>
<evidence type="ECO:0000256" key="5">
    <source>
        <dbReference type="ARBA" id="ARBA00022723"/>
    </source>
</evidence>